<protein>
    <recommendedName>
        <fullName evidence="4">ATP-dependent DNA helicase RecG</fullName>
    </recommendedName>
</protein>
<evidence type="ECO:0008006" key="4">
    <source>
        <dbReference type="Google" id="ProtNLM"/>
    </source>
</evidence>
<keyword evidence="3" id="KW-1185">Reference proteome</keyword>
<dbReference type="Proteomes" id="UP000198976">
    <property type="component" value="Chromosome I"/>
</dbReference>
<proteinExistence type="predicted"/>
<reference evidence="2 3" key="1">
    <citation type="submission" date="2016-10" db="EMBL/GenBank/DDBJ databases">
        <authorList>
            <person name="Varghese N."/>
            <person name="Submissions S."/>
        </authorList>
    </citation>
    <scope>NUCLEOTIDE SEQUENCE [LARGE SCALE GENOMIC DNA]</scope>
    <source>
        <strain evidence="2 3">DSM 9169</strain>
    </source>
</reference>
<evidence type="ECO:0000256" key="1">
    <source>
        <dbReference type="SAM" id="MobiDB-lite"/>
    </source>
</evidence>
<gene>
    <name evidence="2" type="ORF">SAMN04489714_0951</name>
</gene>
<sequence>MSDPSEVFPKRSWWHRLSDAWHFSTPEATEADDEQRSQRSRGTVPIKDVRPREKVVISGVLRSVTLYPQEGPDQLDATLFDGTGSIVIRWLGRCEIPGLRVGHHVEIEGTVGVDHGIYVISDPLYRLLAGEHS</sequence>
<organism evidence="2 3">
    <name type="scientific">Schaalia radingae</name>
    <dbReference type="NCBI Taxonomy" id="131110"/>
    <lineage>
        <taxon>Bacteria</taxon>
        <taxon>Bacillati</taxon>
        <taxon>Actinomycetota</taxon>
        <taxon>Actinomycetes</taxon>
        <taxon>Actinomycetales</taxon>
        <taxon>Actinomycetaceae</taxon>
        <taxon>Schaalia</taxon>
    </lineage>
</organism>
<feature type="region of interest" description="Disordered" evidence="1">
    <location>
        <begin position="26"/>
        <end position="45"/>
    </location>
</feature>
<dbReference type="EMBL" id="LT629792">
    <property type="protein sequence ID" value="SDT92557.1"/>
    <property type="molecule type" value="Genomic_DNA"/>
</dbReference>
<evidence type="ECO:0000313" key="2">
    <source>
        <dbReference type="EMBL" id="SDT92557.1"/>
    </source>
</evidence>
<evidence type="ECO:0000313" key="3">
    <source>
        <dbReference type="Proteomes" id="UP000198976"/>
    </source>
</evidence>
<dbReference type="RefSeq" id="WP_227469303.1">
    <property type="nucleotide sequence ID" value="NZ_LT629792.1"/>
</dbReference>
<accession>A0ABY0V7B5</accession>
<name>A0ABY0V7B5_9ACTO</name>